<gene>
    <name evidence="4" type="ORF">M422DRAFT_215370</name>
</gene>
<dbReference type="GO" id="GO:0000976">
    <property type="term" value="F:transcription cis-regulatory region binding"/>
    <property type="evidence" value="ECO:0007669"/>
    <property type="project" value="TreeGrafter"/>
</dbReference>
<sequence length="195" mass="21604">MLLKAGANVESADKCGWRPLHYAAFHGHETMVDWLLAANADVCASTLEWADNDTKPSRLYTGNKWKGHPIHLAAMAGNQNIMQKLLDHGADVFATTGIDTEKWYFPGHGPTALHIALDTGLFYGRIGKPLNKTRLWIAQMLVDRGADVNTVADHLQLDDVMCFEKFEGLWDKIRAGISEKGAKVSTVPIMHLQQP</sequence>
<feature type="repeat" description="ANK" evidence="3">
    <location>
        <begin position="108"/>
        <end position="153"/>
    </location>
</feature>
<dbReference type="PANTHER" id="PTHR24193">
    <property type="entry name" value="ANKYRIN REPEAT PROTEIN"/>
    <property type="match status" value="1"/>
</dbReference>
<keyword evidence="5" id="KW-1185">Reference proteome</keyword>
<dbReference type="Pfam" id="PF13637">
    <property type="entry name" value="Ank_4"/>
    <property type="match status" value="1"/>
</dbReference>
<dbReference type="Proteomes" id="UP000054279">
    <property type="component" value="Unassembled WGS sequence"/>
</dbReference>
<dbReference type="OrthoDB" id="7464126at2759"/>
<organism evidence="4 5">
    <name type="scientific">Sphaerobolus stellatus (strain SS14)</name>
    <dbReference type="NCBI Taxonomy" id="990650"/>
    <lineage>
        <taxon>Eukaryota</taxon>
        <taxon>Fungi</taxon>
        <taxon>Dikarya</taxon>
        <taxon>Basidiomycota</taxon>
        <taxon>Agaricomycotina</taxon>
        <taxon>Agaricomycetes</taxon>
        <taxon>Phallomycetidae</taxon>
        <taxon>Geastrales</taxon>
        <taxon>Sphaerobolaceae</taxon>
        <taxon>Sphaerobolus</taxon>
    </lineage>
</organism>
<reference evidence="4 5" key="1">
    <citation type="submission" date="2014-06" db="EMBL/GenBank/DDBJ databases">
        <title>Evolutionary Origins and Diversification of the Mycorrhizal Mutualists.</title>
        <authorList>
            <consortium name="DOE Joint Genome Institute"/>
            <consortium name="Mycorrhizal Genomics Consortium"/>
            <person name="Kohler A."/>
            <person name="Kuo A."/>
            <person name="Nagy L.G."/>
            <person name="Floudas D."/>
            <person name="Copeland A."/>
            <person name="Barry K.W."/>
            <person name="Cichocki N."/>
            <person name="Veneault-Fourrey C."/>
            <person name="LaButti K."/>
            <person name="Lindquist E.A."/>
            <person name="Lipzen A."/>
            <person name="Lundell T."/>
            <person name="Morin E."/>
            <person name="Murat C."/>
            <person name="Riley R."/>
            <person name="Ohm R."/>
            <person name="Sun H."/>
            <person name="Tunlid A."/>
            <person name="Henrissat B."/>
            <person name="Grigoriev I.V."/>
            <person name="Hibbett D.S."/>
            <person name="Martin F."/>
        </authorList>
    </citation>
    <scope>NUCLEOTIDE SEQUENCE [LARGE SCALE GENOMIC DNA]</scope>
    <source>
        <strain evidence="4 5">SS14</strain>
    </source>
</reference>
<dbReference type="Gene3D" id="1.25.40.20">
    <property type="entry name" value="Ankyrin repeat-containing domain"/>
    <property type="match status" value="2"/>
</dbReference>
<keyword evidence="2 3" id="KW-0040">ANK repeat</keyword>
<dbReference type="PRINTS" id="PR01415">
    <property type="entry name" value="ANKYRIN"/>
</dbReference>
<name>A0A0C9UTK9_SPHS4</name>
<dbReference type="InterPro" id="IPR036770">
    <property type="entry name" value="Ankyrin_rpt-contain_sf"/>
</dbReference>
<accession>A0A0C9UTK9</accession>
<dbReference type="SMART" id="SM00248">
    <property type="entry name" value="ANK"/>
    <property type="match status" value="3"/>
</dbReference>
<proteinExistence type="predicted"/>
<dbReference type="PROSITE" id="PS50297">
    <property type="entry name" value="ANK_REP_REGION"/>
    <property type="match status" value="2"/>
</dbReference>
<dbReference type="Pfam" id="PF12796">
    <property type="entry name" value="Ank_2"/>
    <property type="match status" value="1"/>
</dbReference>
<evidence type="ECO:0000256" key="2">
    <source>
        <dbReference type="ARBA" id="ARBA00023043"/>
    </source>
</evidence>
<dbReference type="InterPro" id="IPR050663">
    <property type="entry name" value="Ankyrin-SOCS_Box"/>
</dbReference>
<dbReference type="InterPro" id="IPR002110">
    <property type="entry name" value="Ankyrin_rpt"/>
</dbReference>
<evidence type="ECO:0000256" key="1">
    <source>
        <dbReference type="ARBA" id="ARBA00022737"/>
    </source>
</evidence>
<feature type="repeat" description="ANK" evidence="3">
    <location>
        <begin position="69"/>
        <end position="97"/>
    </location>
</feature>
<dbReference type="EMBL" id="KN837304">
    <property type="protein sequence ID" value="KIJ28495.1"/>
    <property type="molecule type" value="Genomic_DNA"/>
</dbReference>
<evidence type="ECO:0000313" key="5">
    <source>
        <dbReference type="Proteomes" id="UP000054279"/>
    </source>
</evidence>
<dbReference type="AlphaFoldDB" id="A0A0C9UTK9"/>
<feature type="repeat" description="ANK" evidence="3">
    <location>
        <begin position="15"/>
        <end position="47"/>
    </location>
</feature>
<dbReference type="HOGENOM" id="CLU_1408647_0_0_1"/>
<dbReference type="GO" id="GO:0005634">
    <property type="term" value="C:nucleus"/>
    <property type="evidence" value="ECO:0007669"/>
    <property type="project" value="TreeGrafter"/>
</dbReference>
<dbReference type="GO" id="GO:0045944">
    <property type="term" value="P:positive regulation of transcription by RNA polymerase II"/>
    <property type="evidence" value="ECO:0007669"/>
    <property type="project" value="TreeGrafter"/>
</dbReference>
<dbReference type="PANTHER" id="PTHR24193:SF121">
    <property type="entry name" value="ADA2A-CONTAINING COMPLEX COMPONENT 3, ISOFORM D"/>
    <property type="match status" value="1"/>
</dbReference>
<dbReference type="SUPFAM" id="SSF48403">
    <property type="entry name" value="Ankyrin repeat"/>
    <property type="match status" value="1"/>
</dbReference>
<dbReference type="PROSITE" id="PS50088">
    <property type="entry name" value="ANK_REPEAT"/>
    <property type="match status" value="3"/>
</dbReference>
<evidence type="ECO:0000256" key="3">
    <source>
        <dbReference type="PROSITE-ProRule" id="PRU00023"/>
    </source>
</evidence>
<protein>
    <submittedName>
        <fullName evidence="4">Uncharacterized protein</fullName>
    </submittedName>
</protein>
<evidence type="ECO:0000313" key="4">
    <source>
        <dbReference type="EMBL" id="KIJ28495.1"/>
    </source>
</evidence>
<keyword evidence="1" id="KW-0677">Repeat</keyword>